<feature type="chain" id="PRO_5043944993" description="Plancitoxin-1" evidence="3">
    <location>
        <begin position="20"/>
        <end position="238"/>
    </location>
</feature>
<reference evidence="4" key="1">
    <citation type="journal article" date="2023" name="Insect Mol. Biol.">
        <title>Genome sequencing provides insights into the evolution of gene families encoding plant cell wall-degrading enzymes in longhorned beetles.</title>
        <authorList>
            <person name="Shin N.R."/>
            <person name="Okamura Y."/>
            <person name="Kirsch R."/>
            <person name="Pauchet Y."/>
        </authorList>
    </citation>
    <scope>NUCLEOTIDE SEQUENCE</scope>
    <source>
        <strain evidence="4">AMC_N1</strain>
    </source>
</reference>
<evidence type="ECO:0000256" key="2">
    <source>
        <dbReference type="ARBA" id="ARBA00022801"/>
    </source>
</evidence>
<dbReference type="GO" id="GO:0006309">
    <property type="term" value="P:apoptotic DNA fragmentation"/>
    <property type="evidence" value="ECO:0007669"/>
    <property type="project" value="TreeGrafter"/>
</dbReference>
<dbReference type="Pfam" id="PF03265">
    <property type="entry name" value="DNase_II"/>
    <property type="match status" value="1"/>
</dbReference>
<evidence type="ECO:0000313" key="5">
    <source>
        <dbReference type="Proteomes" id="UP001162162"/>
    </source>
</evidence>
<dbReference type="AlphaFoldDB" id="A0AAV8YJC6"/>
<dbReference type="InterPro" id="IPR004947">
    <property type="entry name" value="DNase_II"/>
</dbReference>
<name>A0AAV8YJC6_9CUCU</name>
<dbReference type="GO" id="GO:0004531">
    <property type="term" value="F:deoxyribonuclease II activity"/>
    <property type="evidence" value="ECO:0007669"/>
    <property type="project" value="InterPro"/>
</dbReference>
<dbReference type="EMBL" id="JAPWTK010000091">
    <property type="protein sequence ID" value="KAJ8950996.1"/>
    <property type="molecule type" value="Genomic_DNA"/>
</dbReference>
<keyword evidence="5" id="KW-1185">Reference proteome</keyword>
<organism evidence="4 5">
    <name type="scientific">Aromia moschata</name>
    <dbReference type="NCBI Taxonomy" id="1265417"/>
    <lineage>
        <taxon>Eukaryota</taxon>
        <taxon>Metazoa</taxon>
        <taxon>Ecdysozoa</taxon>
        <taxon>Arthropoda</taxon>
        <taxon>Hexapoda</taxon>
        <taxon>Insecta</taxon>
        <taxon>Pterygota</taxon>
        <taxon>Neoptera</taxon>
        <taxon>Endopterygota</taxon>
        <taxon>Coleoptera</taxon>
        <taxon>Polyphaga</taxon>
        <taxon>Cucujiformia</taxon>
        <taxon>Chrysomeloidea</taxon>
        <taxon>Cerambycidae</taxon>
        <taxon>Cerambycinae</taxon>
        <taxon>Callichromatini</taxon>
        <taxon>Aromia</taxon>
    </lineage>
</organism>
<feature type="signal peptide" evidence="3">
    <location>
        <begin position="1"/>
        <end position="19"/>
    </location>
</feature>
<protein>
    <recommendedName>
        <fullName evidence="6">Plancitoxin-1</fullName>
    </recommendedName>
</protein>
<comment type="similarity">
    <text evidence="1">Belongs to the DNase II family.</text>
</comment>
<proteinExistence type="inferred from homology"/>
<evidence type="ECO:0008006" key="6">
    <source>
        <dbReference type="Google" id="ProtNLM"/>
    </source>
</evidence>
<sequence>MKFLLLIYILNNLLFYTNSLQCIDENNNPVDWFIAYKLPEIKHHHKLLKAGVAYMYMTSVDNQSWTFSNLSINATNSIIANTLQGLYNGEKNISYILYNDEPEGKKKSNKGHTKGVVMANSTSGFWLIHSVPHFPILGKTYIYPRTGAVYGQSFLCISMDLNNLNKAGIQLQYNNPEIYLQNIDVNLKTSLPDLVKAAENITVNVPPWYNVINLLSLGEFSLCHLPSQRVSVKTCMKV</sequence>
<dbReference type="PANTHER" id="PTHR10858">
    <property type="entry name" value="DEOXYRIBONUCLEASE II"/>
    <property type="match status" value="1"/>
</dbReference>
<evidence type="ECO:0000313" key="4">
    <source>
        <dbReference type="EMBL" id="KAJ8950996.1"/>
    </source>
</evidence>
<evidence type="ECO:0000256" key="3">
    <source>
        <dbReference type="SAM" id="SignalP"/>
    </source>
</evidence>
<keyword evidence="2" id="KW-0378">Hydrolase</keyword>
<dbReference type="Proteomes" id="UP001162162">
    <property type="component" value="Unassembled WGS sequence"/>
</dbReference>
<evidence type="ECO:0000256" key="1">
    <source>
        <dbReference type="ARBA" id="ARBA00007527"/>
    </source>
</evidence>
<dbReference type="PANTHER" id="PTHR10858:SF23">
    <property type="entry name" value="DEOXYRIBONUCLEASE II"/>
    <property type="match status" value="1"/>
</dbReference>
<accession>A0AAV8YJC6</accession>
<dbReference type="CDD" id="cd09120">
    <property type="entry name" value="PLDc_DNaseII_1"/>
    <property type="match status" value="1"/>
</dbReference>
<comment type="caution">
    <text evidence="4">The sequence shown here is derived from an EMBL/GenBank/DDBJ whole genome shotgun (WGS) entry which is preliminary data.</text>
</comment>
<gene>
    <name evidence="4" type="ORF">NQ318_006380</name>
</gene>
<keyword evidence="3" id="KW-0732">Signal</keyword>